<dbReference type="InterPro" id="IPR013216">
    <property type="entry name" value="Methyltransf_11"/>
</dbReference>
<dbReference type="GO" id="GO:0032259">
    <property type="term" value="P:methylation"/>
    <property type="evidence" value="ECO:0007669"/>
    <property type="project" value="UniProtKB-KW"/>
</dbReference>
<dbReference type="Gene3D" id="3.40.50.150">
    <property type="entry name" value="Vaccinia Virus protein VP39"/>
    <property type="match status" value="1"/>
</dbReference>
<gene>
    <name evidence="3" type="ORF">ACFSUD_10605</name>
</gene>
<sequence length="280" mass="31445">MGWRLAERLAERLKERDTTRLGLMFLNQSRPRHETHDYICPICRYHGPFEPVVGAEAIRLSAQCPRCHSRERHRFLQLWLEQDASGRELGSFLHFAPEPIMSRALAGRCESYQSADIEPGRADLVLNIEDIDLPDDSLDTVMANHVLEHVDDRKALAELFRVLRPGGRAILTIPVIQSWEQSYEPEGITSAAARHLHFGQQDHVRYFGRDIEDRIRAAGFELEVVTASGADHAMHGLIPGDAIYIATRPLEAALGRRARTAPPLTKARDGSGEHDRASGP</sequence>
<dbReference type="Proteomes" id="UP001597474">
    <property type="component" value="Unassembled WGS sequence"/>
</dbReference>
<dbReference type="SUPFAM" id="SSF53335">
    <property type="entry name" value="S-adenosyl-L-methionine-dependent methyltransferases"/>
    <property type="match status" value="1"/>
</dbReference>
<accession>A0ABW5U481</accession>
<comment type="caution">
    <text evidence="3">The sequence shown here is derived from an EMBL/GenBank/DDBJ whole genome shotgun (WGS) entry which is preliminary data.</text>
</comment>
<dbReference type="EMBL" id="JBHUMP010000008">
    <property type="protein sequence ID" value="MFD2740021.1"/>
    <property type="molecule type" value="Genomic_DNA"/>
</dbReference>
<feature type="compositionally biased region" description="Basic and acidic residues" evidence="1">
    <location>
        <begin position="266"/>
        <end position="280"/>
    </location>
</feature>
<keyword evidence="3" id="KW-0489">Methyltransferase</keyword>
<dbReference type="Pfam" id="PF08241">
    <property type="entry name" value="Methyltransf_11"/>
    <property type="match status" value="1"/>
</dbReference>
<name>A0ABW5U481_9RHOB</name>
<dbReference type="CDD" id="cd02440">
    <property type="entry name" value="AdoMet_MTases"/>
    <property type="match status" value="1"/>
</dbReference>
<organism evidence="3 4">
    <name type="scientific">Sulfitobacter aestuarii</name>
    <dbReference type="NCBI Taxonomy" id="2161676"/>
    <lineage>
        <taxon>Bacteria</taxon>
        <taxon>Pseudomonadati</taxon>
        <taxon>Pseudomonadota</taxon>
        <taxon>Alphaproteobacteria</taxon>
        <taxon>Rhodobacterales</taxon>
        <taxon>Roseobacteraceae</taxon>
        <taxon>Sulfitobacter</taxon>
    </lineage>
</organism>
<keyword evidence="4" id="KW-1185">Reference proteome</keyword>
<dbReference type="InterPro" id="IPR050508">
    <property type="entry name" value="Methyltransf_Superfamily"/>
</dbReference>
<dbReference type="PANTHER" id="PTHR42912">
    <property type="entry name" value="METHYLTRANSFERASE"/>
    <property type="match status" value="1"/>
</dbReference>
<reference evidence="4" key="1">
    <citation type="journal article" date="2019" name="Int. J. Syst. Evol. Microbiol.">
        <title>The Global Catalogue of Microorganisms (GCM) 10K type strain sequencing project: providing services to taxonomists for standard genome sequencing and annotation.</title>
        <authorList>
            <consortium name="The Broad Institute Genomics Platform"/>
            <consortium name="The Broad Institute Genome Sequencing Center for Infectious Disease"/>
            <person name="Wu L."/>
            <person name="Ma J."/>
        </authorList>
    </citation>
    <scope>NUCLEOTIDE SEQUENCE [LARGE SCALE GENOMIC DNA]</scope>
    <source>
        <strain evidence="4">TISTR 2562</strain>
    </source>
</reference>
<feature type="region of interest" description="Disordered" evidence="1">
    <location>
        <begin position="256"/>
        <end position="280"/>
    </location>
</feature>
<evidence type="ECO:0000313" key="3">
    <source>
        <dbReference type="EMBL" id="MFD2740021.1"/>
    </source>
</evidence>
<keyword evidence="3" id="KW-0808">Transferase</keyword>
<dbReference type="PANTHER" id="PTHR42912:SF85">
    <property type="entry name" value="METHYLTRANSFERASE TYPE 11"/>
    <property type="match status" value="1"/>
</dbReference>
<protein>
    <submittedName>
        <fullName evidence="3">Methyltransferase domain-containing protein</fullName>
    </submittedName>
</protein>
<dbReference type="GO" id="GO:0008168">
    <property type="term" value="F:methyltransferase activity"/>
    <property type="evidence" value="ECO:0007669"/>
    <property type="project" value="UniProtKB-KW"/>
</dbReference>
<proteinExistence type="predicted"/>
<feature type="domain" description="Methyltransferase type 11" evidence="2">
    <location>
        <begin position="124"/>
        <end position="170"/>
    </location>
</feature>
<dbReference type="InterPro" id="IPR029063">
    <property type="entry name" value="SAM-dependent_MTases_sf"/>
</dbReference>
<evidence type="ECO:0000259" key="2">
    <source>
        <dbReference type="Pfam" id="PF08241"/>
    </source>
</evidence>
<evidence type="ECO:0000313" key="4">
    <source>
        <dbReference type="Proteomes" id="UP001597474"/>
    </source>
</evidence>
<dbReference type="RefSeq" id="WP_386374184.1">
    <property type="nucleotide sequence ID" value="NZ_JBHUMP010000008.1"/>
</dbReference>
<evidence type="ECO:0000256" key="1">
    <source>
        <dbReference type="SAM" id="MobiDB-lite"/>
    </source>
</evidence>